<dbReference type="Pfam" id="PF00871">
    <property type="entry name" value="Acetate_kinase"/>
    <property type="match status" value="1"/>
</dbReference>
<keyword evidence="4" id="KW-0067">ATP-binding</keyword>
<keyword evidence="3 5" id="KW-0418">Kinase</keyword>
<dbReference type="EC" id="2.7.2.1" evidence="5"/>
<evidence type="ECO:0000256" key="4">
    <source>
        <dbReference type="ARBA" id="ARBA00022840"/>
    </source>
</evidence>
<dbReference type="AlphaFoldDB" id="A0ABD7LA97"/>
<dbReference type="GO" id="GO:0005524">
    <property type="term" value="F:ATP binding"/>
    <property type="evidence" value="ECO:0007669"/>
    <property type="project" value="UniProtKB-KW"/>
</dbReference>
<reference evidence="5 6" key="1">
    <citation type="submission" date="2016-04" db="EMBL/GenBank/DDBJ databases">
        <authorList>
            <person name="Peeters C."/>
        </authorList>
    </citation>
    <scope>NUCLEOTIDE SEQUENCE [LARGE SCALE GENOMIC DNA]</scope>
    <source>
        <strain evidence="5">LMG 29311</strain>
    </source>
</reference>
<dbReference type="GO" id="GO:0008776">
    <property type="term" value="F:acetate kinase activity"/>
    <property type="evidence" value="ECO:0007669"/>
    <property type="project" value="UniProtKB-EC"/>
</dbReference>
<dbReference type="InterPro" id="IPR000890">
    <property type="entry name" value="Aliphatic_acid_kin_short-chain"/>
</dbReference>
<dbReference type="SUPFAM" id="SSF53067">
    <property type="entry name" value="Actin-like ATPase domain"/>
    <property type="match status" value="1"/>
</dbReference>
<proteinExistence type="predicted"/>
<keyword evidence="1 5" id="KW-0808">Transferase</keyword>
<protein>
    <submittedName>
        <fullName evidence="5">Acetate kinase</fullName>
        <ecNumber evidence="5">2.7.2.1</ecNumber>
    </submittedName>
</protein>
<evidence type="ECO:0000256" key="1">
    <source>
        <dbReference type="ARBA" id="ARBA00022679"/>
    </source>
</evidence>
<dbReference type="EMBL" id="FKJW01000005">
    <property type="protein sequence ID" value="SAK00583.1"/>
    <property type="molecule type" value="Genomic_DNA"/>
</dbReference>
<dbReference type="Gene3D" id="3.30.420.40">
    <property type="match status" value="1"/>
</dbReference>
<evidence type="ECO:0000256" key="2">
    <source>
        <dbReference type="ARBA" id="ARBA00022741"/>
    </source>
</evidence>
<comment type="caution">
    <text evidence="5">The sequence shown here is derived from an EMBL/GenBank/DDBJ whole genome shotgun (WGS) entry which is preliminary data.</text>
</comment>
<gene>
    <name evidence="5" type="ORF">UA18_04760</name>
</gene>
<dbReference type="InterPro" id="IPR043129">
    <property type="entry name" value="ATPase_NBD"/>
</dbReference>
<evidence type="ECO:0000313" key="5">
    <source>
        <dbReference type="EMBL" id="SAK00583.1"/>
    </source>
</evidence>
<organism evidence="5 6">
    <name type="scientific">Burkholderia multivorans</name>
    <dbReference type="NCBI Taxonomy" id="87883"/>
    <lineage>
        <taxon>Bacteria</taxon>
        <taxon>Pseudomonadati</taxon>
        <taxon>Pseudomonadota</taxon>
        <taxon>Betaproteobacteria</taxon>
        <taxon>Burkholderiales</taxon>
        <taxon>Burkholderiaceae</taxon>
        <taxon>Burkholderia</taxon>
        <taxon>Burkholderia cepacia complex</taxon>
    </lineage>
</organism>
<sequence>MRTLARLVELVVPEYLVVPRLFDTGALIAPLGRLDTRVFAAGIGECSADLRERSCTSRAQLDIDVDPAASAADMQIVSAASRAVTVAVERTNATSIAARPTLRLLHGQSGA</sequence>
<accession>A0ABD7LA97</accession>
<dbReference type="Proteomes" id="UP000196218">
    <property type="component" value="Unassembled WGS sequence"/>
</dbReference>
<keyword evidence="2" id="KW-0547">Nucleotide-binding</keyword>
<name>A0ABD7LA97_9BURK</name>
<evidence type="ECO:0000313" key="6">
    <source>
        <dbReference type="Proteomes" id="UP000196218"/>
    </source>
</evidence>
<evidence type="ECO:0000256" key="3">
    <source>
        <dbReference type="ARBA" id="ARBA00022777"/>
    </source>
</evidence>